<dbReference type="GO" id="GO:0046872">
    <property type="term" value="F:metal ion binding"/>
    <property type="evidence" value="ECO:0007669"/>
    <property type="project" value="UniProtKB-UniRule"/>
</dbReference>
<keyword evidence="8 10" id="KW-0411">Iron-sulfur</keyword>
<dbReference type="GO" id="GO:0004333">
    <property type="term" value="F:fumarate hydratase activity"/>
    <property type="evidence" value="ECO:0007669"/>
    <property type="project" value="UniProtKB-UniRule"/>
</dbReference>
<dbReference type="NCBIfam" id="TIGR00722">
    <property type="entry name" value="ttdA_fumA_fumB"/>
    <property type="match status" value="1"/>
</dbReference>
<dbReference type="PANTHER" id="PTHR43351:SF2">
    <property type="entry name" value="L(+)-TARTRATE DEHYDRATASE SUBUNIT BETA-RELATED"/>
    <property type="match status" value="1"/>
</dbReference>
<evidence type="ECO:0000256" key="10">
    <source>
        <dbReference type="PIRNR" id="PIRNR001394"/>
    </source>
</evidence>
<dbReference type="PIRSF" id="PIRSF001394">
    <property type="entry name" value="Fe_dep_fumar_hy"/>
    <property type="match status" value="1"/>
</dbReference>
<dbReference type="OrthoDB" id="9798978at2"/>
<evidence type="ECO:0000256" key="7">
    <source>
        <dbReference type="ARBA" id="ARBA00023004"/>
    </source>
</evidence>
<evidence type="ECO:0000256" key="8">
    <source>
        <dbReference type="ARBA" id="ARBA00023014"/>
    </source>
</evidence>
<evidence type="ECO:0000256" key="3">
    <source>
        <dbReference type="ARBA" id="ARBA00008876"/>
    </source>
</evidence>
<comment type="cofactor">
    <cofactor evidence="2 10">
        <name>[4Fe-4S] cluster</name>
        <dbReference type="ChEBI" id="CHEBI:49883"/>
    </cofactor>
</comment>
<keyword evidence="6 10" id="KW-0479">Metal-binding</keyword>
<feature type="domain" description="Fe-S hydro-lyase tartrate dehydratase beta-type catalytic" evidence="12">
    <location>
        <begin position="288"/>
        <end position="489"/>
    </location>
</feature>
<reference evidence="13 14" key="1">
    <citation type="submission" date="2016-08" db="EMBL/GenBank/DDBJ databases">
        <title>Whole genome sequence of Mesorhizobium sp. strain UASWS1009 isolated from industrial sewage.</title>
        <authorList>
            <person name="Crovadore J."/>
            <person name="Calmin G."/>
            <person name="Chablais R."/>
            <person name="Cochard B."/>
            <person name="Lefort F."/>
        </authorList>
    </citation>
    <scope>NUCLEOTIDE SEQUENCE [LARGE SCALE GENOMIC DNA]</scope>
    <source>
        <strain evidence="13 14">UASWS1009</strain>
    </source>
</reference>
<comment type="caution">
    <text evidence="13">The sequence shown here is derived from an EMBL/GenBank/DDBJ whole genome shotgun (WGS) entry which is preliminary data.</text>
</comment>
<keyword evidence="7 10" id="KW-0408">Iron</keyword>
<evidence type="ECO:0000313" key="13">
    <source>
        <dbReference type="EMBL" id="OCX18891.1"/>
    </source>
</evidence>
<evidence type="ECO:0000313" key="14">
    <source>
        <dbReference type="Proteomes" id="UP000094412"/>
    </source>
</evidence>
<dbReference type="EMBL" id="MDEO01000031">
    <property type="protein sequence ID" value="OCX18891.1"/>
    <property type="molecule type" value="Genomic_DNA"/>
</dbReference>
<dbReference type="InterPro" id="IPR036660">
    <property type="entry name" value="Fe-S_hydroAse_TtdB_cat_sf"/>
</dbReference>
<proteinExistence type="inferred from homology"/>
<evidence type="ECO:0000259" key="12">
    <source>
        <dbReference type="Pfam" id="PF05683"/>
    </source>
</evidence>
<evidence type="ECO:0000256" key="5">
    <source>
        <dbReference type="ARBA" id="ARBA00022485"/>
    </source>
</evidence>
<feature type="domain" description="Fe-S hydro-lyase tartrate dehydratase alpha-type catalytic" evidence="11">
    <location>
        <begin position="11"/>
        <end position="284"/>
    </location>
</feature>
<keyword evidence="14" id="KW-1185">Reference proteome</keyword>
<evidence type="ECO:0000256" key="4">
    <source>
        <dbReference type="ARBA" id="ARBA00011738"/>
    </source>
</evidence>
<organism evidence="13 14">
    <name type="scientific">Mesorhizobium hungaricum</name>
    <dbReference type="NCBI Taxonomy" id="1566387"/>
    <lineage>
        <taxon>Bacteria</taxon>
        <taxon>Pseudomonadati</taxon>
        <taxon>Pseudomonadota</taxon>
        <taxon>Alphaproteobacteria</taxon>
        <taxon>Hyphomicrobiales</taxon>
        <taxon>Phyllobacteriaceae</taxon>
        <taxon>Mesorhizobium</taxon>
    </lineage>
</organism>
<dbReference type="InterPro" id="IPR011167">
    <property type="entry name" value="Fe_dep_fumarate_hydratase"/>
</dbReference>
<comment type="catalytic activity">
    <reaction evidence="1 10">
        <text>(S)-malate = fumarate + H2O</text>
        <dbReference type="Rhea" id="RHEA:12460"/>
        <dbReference type="ChEBI" id="CHEBI:15377"/>
        <dbReference type="ChEBI" id="CHEBI:15589"/>
        <dbReference type="ChEBI" id="CHEBI:29806"/>
        <dbReference type="EC" id="4.2.1.2"/>
    </reaction>
</comment>
<sequence length="497" mass="53087">MIVIRENDLRQSIRDAFQLISFAHPRDFVRHLAAAWEREESPLAKSAMGQILVNSRMALLGRRPICQDTGVASVFLRVGMNVRIDTTRALEDIINDGVRAAYCDDANPLRSSIVDDPLFGRSNTHDNTPAIVHVELVPGDTVEVFAVAKGAGSENKTKFAVLLPRDDVISWIVDQVSHMGAGWCPPGVLGIGIGGNVERAMLMAKKALLSPLDMHELVARGAADRLDEMRLEIYNRVNALGIGAQGLGGNTTVLDVKILTQPTHAASLPIALIPNCAAHRHVHFVLDGSGPAELEAPCADDWPQVVLDQTGIVSRQVDLDTLSREDVQSWRAGQTLLFSGKLLTARDAAHHRITRLLSSGDPLPVPLAGRVIYYVGPVDAAGDEIIGPAGPTTANRMDPFMGTVLGAGGAFATIGKGERGPGAIEAIQKNGAASLIAVGGAAYLISKSIRSARVVAFEDLGMEAIHEFEVKDMPVIVAVDASGRSIHDTGPAKWRRS</sequence>
<evidence type="ECO:0000256" key="9">
    <source>
        <dbReference type="ARBA" id="ARBA00023239"/>
    </source>
</evidence>
<comment type="function">
    <text evidence="10">Catalyzes the reversible hydration of fumarate to (S)-malate.</text>
</comment>
<dbReference type="RefSeq" id="WP_036254121.1">
    <property type="nucleotide sequence ID" value="NZ_MDEO01000031.1"/>
</dbReference>
<dbReference type="GO" id="GO:0051539">
    <property type="term" value="F:4 iron, 4 sulfur cluster binding"/>
    <property type="evidence" value="ECO:0007669"/>
    <property type="project" value="UniProtKB-UniRule"/>
</dbReference>
<comment type="similarity">
    <text evidence="3 10">Belongs to the class-I fumarase family.</text>
</comment>
<dbReference type="PANTHER" id="PTHR43351">
    <property type="entry name" value="L(+)-TARTRATE DEHYDRATASE SUBUNIT BETA"/>
    <property type="match status" value="1"/>
</dbReference>
<accession>A0A1C2DVV0</accession>
<evidence type="ECO:0000256" key="6">
    <source>
        <dbReference type="ARBA" id="ARBA00022723"/>
    </source>
</evidence>
<dbReference type="InterPro" id="IPR004647">
    <property type="entry name" value="Fe-S_hydro-lyase_TtdB-typ_cat"/>
</dbReference>
<dbReference type="Gene3D" id="3.20.130.10">
    <property type="entry name" value="Fe-S hydro-lyase, tartrate dehydratase beta-type, catalytic domain"/>
    <property type="match status" value="1"/>
</dbReference>
<name>A0A1C2DVV0_9HYPH</name>
<protein>
    <recommendedName>
        <fullName evidence="10">Fumarate hydratase class I</fullName>
        <ecNumber evidence="10">4.2.1.2</ecNumber>
    </recommendedName>
</protein>
<dbReference type="Pfam" id="PF05683">
    <property type="entry name" value="Fumerase_C"/>
    <property type="match status" value="1"/>
</dbReference>
<dbReference type="NCBIfam" id="TIGR00723">
    <property type="entry name" value="ttdB_fumA_fumB"/>
    <property type="match status" value="1"/>
</dbReference>
<dbReference type="STRING" id="1566387.QV13_11770"/>
<evidence type="ECO:0000256" key="2">
    <source>
        <dbReference type="ARBA" id="ARBA00001966"/>
    </source>
</evidence>
<dbReference type="InterPro" id="IPR004646">
    <property type="entry name" value="Fe-S_hydro-lyase_TtdA-typ_cat"/>
</dbReference>
<dbReference type="EC" id="4.2.1.2" evidence="10"/>
<evidence type="ECO:0000256" key="1">
    <source>
        <dbReference type="ARBA" id="ARBA00000929"/>
    </source>
</evidence>
<dbReference type="AlphaFoldDB" id="A0A1C2DVV0"/>
<dbReference type="Pfam" id="PF05681">
    <property type="entry name" value="Fumerase"/>
    <property type="match status" value="1"/>
</dbReference>
<dbReference type="SUPFAM" id="SSF117457">
    <property type="entry name" value="FumA C-terminal domain-like"/>
    <property type="match status" value="1"/>
</dbReference>
<comment type="subunit">
    <text evidence="4 10">Homodimer.</text>
</comment>
<evidence type="ECO:0000259" key="11">
    <source>
        <dbReference type="Pfam" id="PF05681"/>
    </source>
</evidence>
<dbReference type="Proteomes" id="UP000094412">
    <property type="component" value="Unassembled WGS sequence"/>
</dbReference>
<dbReference type="GO" id="GO:0006091">
    <property type="term" value="P:generation of precursor metabolites and energy"/>
    <property type="evidence" value="ECO:0007669"/>
    <property type="project" value="InterPro"/>
</dbReference>
<keyword evidence="9 10" id="KW-0456">Lyase</keyword>
<keyword evidence="5 10" id="KW-0004">4Fe-4S</keyword>
<gene>
    <name evidence="13" type="ORF">QV13_11770</name>
</gene>